<reference evidence="1" key="1">
    <citation type="submission" date="2023-03" db="EMBL/GenBank/DDBJ databases">
        <title>Massive genome expansion in bonnet fungi (Mycena s.s.) driven by repeated elements and novel gene families across ecological guilds.</title>
        <authorList>
            <consortium name="Lawrence Berkeley National Laboratory"/>
            <person name="Harder C.B."/>
            <person name="Miyauchi S."/>
            <person name="Viragh M."/>
            <person name="Kuo A."/>
            <person name="Thoen E."/>
            <person name="Andreopoulos B."/>
            <person name="Lu D."/>
            <person name="Skrede I."/>
            <person name="Drula E."/>
            <person name="Henrissat B."/>
            <person name="Morin E."/>
            <person name="Kohler A."/>
            <person name="Barry K."/>
            <person name="LaButti K."/>
            <person name="Morin E."/>
            <person name="Salamov A."/>
            <person name="Lipzen A."/>
            <person name="Mereny Z."/>
            <person name="Hegedus B."/>
            <person name="Baldrian P."/>
            <person name="Stursova M."/>
            <person name="Weitz H."/>
            <person name="Taylor A."/>
            <person name="Grigoriev I.V."/>
            <person name="Nagy L.G."/>
            <person name="Martin F."/>
            <person name="Kauserud H."/>
        </authorList>
    </citation>
    <scope>NUCLEOTIDE SEQUENCE</scope>
    <source>
        <strain evidence="1">CBHHK182m</strain>
    </source>
</reference>
<gene>
    <name evidence="1" type="ORF">B0H16DRAFT_1561586</name>
</gene>
<evidence type="ECO:0000313" key="2">
    <source>
        <dbReference type="Proteomes" id="UP001215598"/>
    </source>
</evidence>
<name>A0AAD7N2W4_9AGAR</name>
<proteinExistence type="predicted"/>
<sequence length="159" mass="16906">MMIPNGLKVWGGGYGGRGGAAENRGGAGGNGQGPRLAPKYIKEWDGNILGGYGGTGGLAVDLGGTGGVGERPELVAQTLYQTLNTGSEVDEALMDMPLKDFCTQYKLSQDIFDRFRNLGFTTAGALFEIEDGELEKYGFTLGHISELKRAWRQVAAGRK</sequence>
<dbReference type="EMBL" id="JARKIB010000091">
    <property type="protein sequence ID" value="KAJ7743370.1"/>
    <property type="molecule type" value="Genomic_DNA"/>
</dbReference>
<organism evidence="1 2">
    <name type="scientific">Mycena metata</name>
    <dbReference type="NCBI Taxonomy" id="1033252"/>
    <lineage>
        <taxon>Eukaryota</taxon>
        <taxon>Fungi</taxon>
        <taxon>Dikarya</taxon>
        <taxon>Basidiomycota</taxon>
        <taxon>Agaricomycotina</taxon>
        <taxon>Agaricomycetes</taxon>
        <taxon>Agaricomycetidae</taxon>
        <taxon>Agaricales</taxon>
        <taxon>Marasmiineae</taxon>
        <taxon>Mycenaceae</taxon>
        <taxon>Mycena</taxon>
    </lineage>
</organism>
<evidence type="ECO:0000313" key="1">
    <source>
        <dbReference type="EMBL" id="KAJ7743370.1"/>
    </source>
</evidence>
<dbReference type="Proteomes" id="UP001215598">
    <property type="component" value="Unassembled WGS sequence"/>
</dbReference>
<accession>A0AAD7N2W4</accession>
<keyword evidence="2" id="KW-1185">Reference proteome</keyword>
<dbReference type="AlphaFoldDB" id="A0AAD7N2W4"/>
<protein>
    <recommendedName>
        <fullName evidence="3">SAM domain-containing protein</fullName>
    </recommendedName>
</protein>
<comment type="caution">
    <text evidence="1">The sequence shown here is derived from an EMBL/GenBank/DDBJ whole genome shotgun (WGS) entry which is preliminary data.</text>
</comment>
<evidence type="ECO:0008006" key="3">
    <source>
        <dbReference type="Google" id="ProtNLM"/>
    </source>
</evidence>